<comment type="caution">
    <text evidence="1">The sequence shown here is derived from an EMBL/GenBank/DDBJ whole genome shotgun (WGS) entry which is preliminary data.</text>
</comment>
<keyword evidence="2" id="KW-1185">Reference proteome</keyword>
<dbReference type="EMBL" id="JACHWF010000004">
    <property type="protein sequence ID" value="MBB3009221.1"/>
    <property type="molecule type" value="Genomic_DNA"/>
</dbReference>
<reference evidence="1 2" key="1">
    <citation type="submission" date="2020-08" db="EMBL/GenBank/DDBJ databases">
        <title>Genomic Encyclopedia of Type Strains, Phase IV (KMG-V): Genome sequencing to study the core and pangenomes of soil and plant-associated prokaryotes.</title>
        <authorList>
            <person name="Whitman W."/>
        </authorList>
    </citation>
    <scope>NUCLEOTIDE SEQUENCE [LARGE SCALE GENOMIC DNA]</scope>
    <source>
        <strain evidence="1 2">SLV-2362</strain>
    </source>
</reference>
<evidence type="ECO:0000313" key="1">
    <source>
        <dbReference type="EMBL" id="MBB3009221.1"/>
    </source>
</evidence>
<name>A0A7W4VCU0_9BURK</name>
<sequence>MGVDRVSTCNRSLFGLGSHALFEFLLHRLELCLQGADGRLLRLQCLVHGGESSRIASSDNASASAAAAVVRADSPDVAPCFPAASCALSLAICVSASLANSPCRALTLALQHRMRDDIPAVAGKLGFRVALVNLRRFACRRAWLLGAGCLGCCCHCFCGHCCFG</sequence>
<accession>A0A7W4VCU0</accession>
<protein>
    <submittedName>
        <fullName evidence="1">Uncharacterized protein</fullName>
    </submittedName>
</protein>
<dbReference type="AlphaFoldDB" id="A0A7W4VCU0"/>
<evidence type="ECO:0000313" key="2">
    <source>
        <dbReference type="Proteomes" id="UP000578036"/>
    </source>
</evidence>
<proteinExistence type="predicted"/>
<gene>
    <name evidence="1" type="ORF">FHX61_003894</name>
</gene>
<dbReference type="Proteomes" id="UP000578036">
    <property type="component" value="Unassembled WGS sequence"/>
</dbReference>
<organism evidence="1 2">
    <name type="scientific">Cupriavidus alkaliphilus</name>
    <dbReference type="NCBI Taxonomy" id="942866"/>
    <lineage>
        <taxon>Bacteria</taxon>
        <taxon>Pseudomonadati</taxon>
        <taxon>Pseudomonadota</taxon>
        <taxon>Betaproteobacteria</taxon>
        <taxon>Burkholderiales</taxon>
        <taxon>Burkholderiaceae</taxon>
        <taxon>Cupriavidus</taxon>
    </lineage>
</organism>